<dbReference type="RefSeq" id="WP_272139165.1">
    <property type="nucleotide sequence ID" value="NZ_JAQNDM010000002.1"/>
</dbReference>
<evidence type="ECO:0000256" key="1">
    <source>
        <dbReference type="SAM" id="MobiDB-lite"/>
    </source>
</evidence>
<organism evidence="3 4">
    <name type="scientific">Stigmatella ashevillensis</name>
    <dbReference type="NCBI Taxonomy" id="2995309"/>
    <lineage>
        <taxon>Bacteria</taxon>
        <taxon>Pseudomonadati</taxon>
        <taxon>Myxococcota</taxon>
        <taxon>Myxococcia</taxon>
        <taxon>Myxococcales</taxon>
        <taxon>Cystobacterineae</taxon>
        <taxon>Archangiaceae</taxon>
        <taxon>Stigmatella</taxon>
    </lineage>
</organism>
<gene>
    <name evidence="3" type="ORF">POL68_16435</name>
</gene>
<dbReference type="Pfam" id="PF01476">
    <property type="entry name" value="LysM"/>
    <property type="match status" value="3"/>
</dbReference>
<feature type="domain" description="LysM" evidence="2">
    <location>
        <begin position="2"/>
        <end position="46"/>
    </location>
</feature>
<evidence type="ECO:0000313" key="4">
    <source>
        <dbReference type="Proteomes" id="UP001221838"/>
    </source>
</evidence>
<dbReference type="SMART" id="SM00257">
    <property type="entry name" value="LysM"/>
    <property type="match status" value="3"/>
</dbReference>
<protein>
    <submittedName>
        <fullName evidence="3">LysM peptidoglycan-binding domain-containing protein</fullName>
    </submittedName>
</protein>
<dbReference type="Gene3D" id="1.10.530.10">
    <property type="match status" value="1"/>
</dbReference>
<dbReference type="InterPro" id="IPR000726">
    <property type="entry name" value="Glyco_hydro_19_cat"/>
</dbReference>
<feature type="domain" description="LysM" evidence="2">
    <location>
        <begin position="61"/>
        <end position="105"/>
    </location>
</feature>
<dbReference type="InterPro" id="IPR036779">
    <property type="entry name" value="LysM_dom_sf"/>
</dbReference>
<dbReference type="EMBL" id="JAQNDM010000002">
    <property type="protein sequence ID" value="MDC0710065.1"/>
    <property type="molecule type" value="Genomic_DNA"/>
</dbReference>
<proteinExistence type="predicted"/>
<keyword evidence="4" id="KW-1185">Reference proteome</keyword>
<dbReference type="Pfam" id="PF00182">
    <property type="entry name" value="Glyco_hydro_19"/>
    <property type="match status" value="1"/>
</dbReference>
<dbReference type="PANTHER" id="PTHR33734">
    <property type="entry name" value="LYSM DOMAIN-CONTAINING GPI-ANCHORED PROTEIN 2"/>
    <property type="match status" value="1"/>
</dbReference>
<feature type="compositionally biased region" description="Pro residues" evidence="1">
    <location>
        <begin position="111"/>
        <end position="120"/>
    </location>
</feature>
<dbReference type="SUPFAM" id="SSF53955">
    <property type="entry name" value="Lysozyme-like"/>
    <property type="match status" value="1"/>
</dbReference>
<evidence type="ECO:0000259" key="2">
    <source>
        <dbReference type="PROSITE" id="PS51782"/>
    </source>
</evidence>
<dbReference type="InterPro" id="IPR023346">
    <property type="entry name" value="Lysozyme-like_dom_sf"/>
</dbReference>
<feature type="region of interest" description="Disordered" evidence="1">
    <location>
        <begin position="105"/>
        <end position="124"/>
    </location>
</feature>
<name>A0ABT5D8R1_9BACT</name>
<dbReference type="SUPFAM" id="SSF54106">
    <property type="entry name" value="LysM domain"/>
    <property type="match status" value="3"/>
</dbReference>
<dbReference type="CDD" id="cd00325">
    <property type="entry name" value="chitinase_GH19"/>
    <property type="match status" value="1"/>
</dbReference>
<feature type="compositionally biased region" description="Low complexity" evidence="1">
    <location>
        <begin position="177"/>
        <end position="189"/>
    </location>
</feature>
<dbReference type="InterPro" id="IPR018392">
    <property type="entry name" value="LysM"/>
</dbReference>
<feature type="domain" description="LysM" evidence="2">
    <location>
        <begin position="120"/>
        <end position="164"/>
    </location>
</feature>
<dbReference type="Gene3D" id="3.10.350.10">
    <property type="entry name" value="LysM domain"/>
    <property type="match status" value="3"/>
</dbReference>
<dbReference type="CDD" id="cd00118">
    <property type="entry name" value="LysM"/>
    <property type="match status" value="3"/>
</dbReference>
<dbReference type="PROSITE" id="PS51782">
    <property type="entry name" value="LYSM"/>
    <property type="match status" value="3"/>
</dbReference>
<evidence type="ECO:0000313" key="3">
    <source>
        <dbReference type="EMBL" id="MDC0710065.1"/>
    </source>
</evidence>
<comment type="caution">
    <text evidence="3">The sequence shown here is derived from an EMBL/GenBank/DDBJ whole genome shotgun (WGS) entry which is preliminary data.</text>
</comment>
<reference evidence="3 4" key="1">
    <citation type="submission" date="2022-11" db="EMBL/GenBank/DDBJ databases">
        <title>Minimal conservation of predation-associated metabolite biosynthetic gene clusters underscores biosynthetic potential of Myxococcota including descriptions for ten novel species: Archangium lansinium sp. nov., Myxococcus landrumus sp. nov., Nannocystis bai.</title>
        <authorList>
            <person name="Ahearne A."/>
            <person name="Stevens C."/>
            <person name="Dowd S."/>
        </authorList>
    </citation>
    <scope>NUCLEOTIDE SEQUENCE [LARGE SCALE GENOMIC DNA]</scope>
    <source>
        <strain evidence="3 4">NCWAL01</strain>
    </source>
</reference>
<dbReference type="PANTHER" id="PTHR33734:SF22">
    <property type="entry name" value="MEMBRANE-BOUND LYTIC MUREIN TRANSGLYCOSYLASE D"/>
    <property type="match status" value="1"/>
</dbReference>
<dbReference type="Proteomes" id="UP001221838">
    <property type="component" value="Unassembled WGS sequence"/>
</dbReference>
<feature type="region of interest" description="Disordered" evidence="1">
    <location>
        <begin position="162"/>
        <end position="200"/>
    </location>
</feature>
<accession>A0ABT5D8R1</accession>
<feature type="compositionally biased region" description="Gly residues" evidence="1">
    <location>
        <begin position="190"/>
        <end position="200"/>
    </location>
</feature>
<sequence>MSIHPVGPGETLSGIARKYNTTVNKLAQDNGIANPDKIQAGQKLTVSGSASASRTAAGSSQSYTVREGDTLSGIAQKFGTTTSALAKANNISNPNLIRVGQKLTIPGASAPKPPSTPPPQSYTVRSGDTLSGIAQKFGTTTSALAKANNISNPNLIRVGQKLTIPGGTKPPQDGFDPPATGGKPPTGPVTGPGNGAGTAGGVTLAQLRKVMPNLSQAKAEQYLPHLNRAMAEANINTPKRQAAFLAQLAHESGEFRYMEEIASGAAYEGRKDLGNTQPGDGVRFKGRGPIQLTGRSNYRAAGKALGIDLENNPKRAADPDVGFRTAAWFWNSRNLNTYADAGNFREVTRRINGGYNGLASREAYYQRALNVLS</sequence>